<dbReference type="InterPro" id="IPR036894">
    <property type="entry name" value="YbaB-like_sf"/>
</dbReference>
<accession>A0A7K3LVI9</accession>
<sequence length="107" mass="11537">MAWPMDELEARAAAQLGRLREFGEQLARIRVRETSADDAVTVEVDGNGVLLGLWLADGMERLGGARLGETIVTTSALAAQRAFAARAAVTEEFTDSFTELVETRPDG</sequence>
<dbReference type="GO" id="GO:0003677">
    <property type="term" value="F:DNA binding"/>
    <property type="evidence" value="ECO:0007669"/>
    <property type="project" value="InterPro"/>
</dbReference>
<protein>
    <submittedName>
        <fullName evidence="1">YbaB/EbfC family nucleoid-associated protein</fullName>
    </submittedName>
</protein>
<keyword evidence="2" id="KW-1185">Reference proteome</keyword>
<proteinExistence type="predicted"/>
<name>A0A7K3LVI9_9ACTN</name>
<organism evidence="1 2">
    <name type="scientific">Gordonia desulfuricans</name>
    <dbReference type="NCBI Taxonomy" id="89051"/>
    <lineage>
        <taxon>Bacteria</taxon>
        <taxon>Bacillati</taxon>
        <taxon>Actinomycetota</taxon>
        <taxon>Actinomycetes</taxon>
        <taxon>Mycobacteriales</taxon>
        <taxon>Gordoniaceae</taxon>
        <taxon>Gordonia</taxon>
    </lineage>
</organism>
<comment type="caution">
    <text evidence="1">The sequence shown here is derived from an EMBL/GenBank/DDBJ whole genome shotgun (WGS) entry which is preliminary data.</text>
</comment>
<evidence type="ECO:0000313" key="1">
    <source>
        <dbReference type="EMBL" id="NDK91951.1"/>
    </source>
</evidence>
<dbReference type="Proteomes" id="UP000466307">
    <property type="component" value="Unassembled WGS sequence"/>
</dbReference>
<evidence type="ECO:0000313" key="2">
    <source>
        <dbReference type="Proteomes" id="UP000466307"/>
    </source>
</evidence>
<reference evidence="1 2" key="1">
    <citation type="submission" date="2020-01" db="EMBL/GenBank/DDBJ databases">
        <title>Investigation of new actinobacteria for the biodesulphurisation of diesel fuel.</title>
        <authorList>
            <person name="Athi Narayanan S.M."/>
        </authorList>
    </citation>
    <scope>NUCLEOTIDE SEQUENCE [LARGE SCALE GENOMIC DNA]</scope>
    <source>
        <strain evidence="1 2">213E</strain>
    </source>
</reference>
<gene>
    <name evidence="1" type="ORF">GYA93_20615</name>
</gene>
<dbReference type="Gene3D" id="3.30.1310.10">
    <property type="entry name" value="Nucleoid-associated protein YbaB-like domain"/>
    <property type="match status" value="1"/>
</dbReference>
<dbReference type="Pfam" id="PF02575">
    <property type="entry name" value="YbaB_DNA_bd"/>
    <property type="match status" value="1"/>
</dbReference>
<dbReference type="RefSeq" id="WP_053778070.1">
    <property type="nucleotide sequence ID" value="NZ_JAADZU010000090.1"/>
</dbReference>
<dbReference type="EMBL" id="JAADZU010000090">
    <property type="protein sequence ID" value="NDK91951.1"/>
    <property type="molecule type" value="Genomic_DNA"/>
</dbReference>
<dbReference type="AlphaFoldDB" id="A0A7K3LVI9"/>
<dbReference type="InterPro" id="IPR004401">
    <property type="entry name" value="YbaB/EbfC"/>
</dbReference>